<protein>
    <submittedName>
        <fullName evidence="2">Uncharacterized protein</fullName>
    </submittedName>
</protein>
<reference evidence="2" key="1">
    <citation type="submission" date="2021-02" db="EMBL/GenBank/DDBJ databases">
        <title>First Annotated Genome of the Yellow-green Alga Tribonema minus.</title>
        <authorList>
            <person name="Mahan K.M."/>
        </authorList>
    </citation>
    <scope>NUCLEOTIDE SEQUENCE</scope>
    <source>
        <strain evidence="2">UTEX B ZZ1240</strain>
    </source>
</reference>
<dbReference type="PROSITE" id="PS51257">
    <property type="entry name" value="PROKAR_LIPOPROTEIN"/>
    <property type="match status" value="1"/>
</dbReference>
<evidence type="ECO:0000313" key="3">
    <source>
        <dbReference type="Proteomes" id="UP000664859"/>
    </source>
</evidence>
<evidence type="ECO:0000313" key="2">
    <source>
        <dbReference type="EMBL" id="KAG5188761.1"/>
    </source>
</evidence>
<proteinExistence type="predicted"/>
<dbReference type="AlphaFoldDB" id="A0A835Z8U9"/>
<dbReference type="Proteomes" id="UP000664859">
    <property type="component" value="Unassembled WGS sequence"/>
</dbReference>
<feature type="region of interest" description="Disordered" evidence="1">
    <location>
        <begin position="37"/>
        <end position="72"/>
    </location>
</feature>
<sequence>MKVPRAAALAVAAASGGCAFCTTSLLRPSTAAVRTSPASARHQIAHRNRALVRPRPRSSALRSEPEASTSADDAIDDAVLTGGGDIKSVISGGEEDRIRINNFISYLCNLPQSAWSPDVLESHTPDLLRDGSAVYKQTMALRASRARDGDERAKLERVEAFLNGYLQQQRRRASRVKVQEMLGAAAVGPQELDAAMAELSASKGIDSDLVEYVTGLVEAEEMKRMDTDGSSRLLAVLRAVRDRLQAELRTGSRPEIRILAYALRLPTALQRSDYLRSAFTKLEDLEEFLDFVTEGVGYFENGGIDVRSNMPQENLDKMKDIQREAERMREFYLG</sequence>
<feature type="compositionally biased region" description="Basic residues" evidence="1">
    <location>
        <begin position="43"/>
        <end position="56"/>
    </location>
</feature>
<evidence type="ECO:0000256" key="1">
    <source>
        <dbReference type="SAM" id="MobiDB-lite"/>
    </source>
</evidence>
<dbReference type="EMBL" id="JAFCMP010000064">
    <property type="protein sequence ID" value="KAG5188761.1"/>
    <property type="molecule type" value="Genomic_DNA"/>
</dbReference>
<name>A0A835Z8U9_9STRA</name>
<keyword evidence="3" id="KW-1185">Reference proteome</keyword>
<accession>A0A835Z8U9</accession>
<gene>
    <name evidence="2" type="ORF">JKP88DRAFT_206500</name>
</gene>
<organism evidence="2 3">
    <name type="scientific">Tribonema minus</name>
    <dbReference type="NCBI Taxonomy" id="303371"/>
    <lineage>
        <taxon>Eukaryota</taxon>
        <taxon>Sar</taxon>
        <taxon>Stramenopiles</taxon>
        <taxon>Ochrophyta</taxon>
        <taxon>PX clade</taxon>
        <taxon>Xanthophyceae</taxon>
        <taxon>Tribonematales</taxon>
        <taxon>Tribonemataceae</taxon>
        <taxon>Tribonema</taxon>
    </lineage>
</organism>
<comment type="caution">
    <text evidence="2">The sequence shown here is derived from an EMBL/GenBank/DDBJ whole genome shotgun (WGS) entry which is preliminary data.</text>
</comment>
<dbReference type="OrthoDB" id="191401at2759"/>